<evidence type="ECO:0000256" key="3">
    <source>
        <dbReference type="ARBA" id="ARBA00022553"/>
    </source>
</evidence>
<name>Q4T9I0_TETNG</name>
<evidence type="ECO:0000256" key="2">
    <source>
        <dbReference type="ARBA" id="ARBA00022490"/>
    </source>
</evidence>
<comment type="subcellular location">
    <subcellularLocation>
        <location evidence="1">Cytoplasm</location>
        <location evidence="1">Cytoskeleton</location>
    </subcellularLocation>
</comment>
<keyword evidence="2" id="KW-0963">Cytoplasm</keyword>
<evidence type="ECO:0000313" key="5">
    <source>
        <dbReference type="EMBL" id="CAF90452.1"/>
    </source>
</evidence>
<keyword evidence="4" id="KW-0206">Cytoskeleton</keyword>
<gene>
    <name evidence="5" type="ORF">GSTENG00004735001</name>
</gene>
<proteinExistence type="predicted"/>
<protein>
    <submittedName>
        <fullName evidence="5">(spotted green pufferfish) hypothetical protein</fullName>
    </submittedName>
</protein>
<organism evidence="5">
    <name type="scientific">Tetraodon nigroviridis</name>
    <name type="common">Spotted green pufferfish</name>
    <name type="synonym">Chelonodon nigroviridis</name>
    <dbReference type="NCBI Taxonomy" id="99883"/>
    <lineage>
        <taxon>Eukaryota</taxon>
        <taxon>Metazoa</taxon>
        <taxon>Chordata</taxon>
        <taxon>Craniata</taxon>
        <taxon>Vertebrata</taxon>
        <taxon>Euteleostomi</taxon>
        <taxon>Actinopterygii</taxon>
        <taxon>Neopterygii</taxon>
        <taxon>Teleostei</taxon>
        <taxon>Neoteleostei</taxon>
        <taxon>Acanthomorphata</taxon>
        <taxon>Eupercaria</taxon>
        <taxon>Tetraodontiformes</taxon>
        <taxon>Tetradontoidea</taxon>
        <taxon>Tetraodontidae</taxon>
        <taxon>Tetraodon</taxon>
    </lineage>
</organism>
<comment type="caution">
    <text evidence="5">The sequence shown here is derived from an EMBL/GenBank/DDBJ whole genome shotgun (WGS) entry which is preliminary data.</text>
</comment>
<sequence length="30" mass="3177">PAEASEGIVGALMMVMQKRSKVIHSSGKFS</sequence>
<dbReference type="AlphaFoldDB" id="Q4T9I0"/>
<dbReference type="Gene3D" id="3.90.810.10">
    <property type="entry name" value="CRIB domain"/>
    <property type="match status" value="1"/>
</dbReference>
<dbReference type="GO" id="GO:0007015">
    <property type="term" value="P:actin filament organization"/>
    <property type="evidence" value="ECO:0007669"/>
    <property type="project" value="InterPro"/>
</dbReference>
<dbReference type="InterPro" id="IPR036936">
    <property type="entry name" value="CRIB_dom_sf"/>
</dbReference>
<dbReference type="KEGG" id="tng:GSTEN00004735G001"/>
<dbReference type="GO" id="GO:0005856">
    <property type="term" value="C:cytoskeleton"/>
    <property type="evidence" value="ECO:0007669"/>
    <property type="project" value="UniProtKB-SubCell"/>
</dbReference>
<accession>Q4T9I0</accession>
<dbReference type="InterPro" id="IPR011026">
    <property type="entry name" value="WAS_C"/>
</dbReference>
<evidence type="ECO:0000256" key="4">
    <source>
        <dbReference type="ARBA" id="ARBA00023212"/>
    </source>
</evidence>
<reference evidence="5" key="2">
    <citation type="submission" date="2004-02" db="EMBL/GenBank/DDBJ databases">
        <authorList>
            <consortium name="Genoscope"/>
            <consortium name="Whitehead Institute Centre for Genome Research"/>
        </authorList>
    </citation>
    <scope>NUCLEOTIDE SEQUENCE</scope>
</reference>
<dbReference type="SUPFAM" id="SSF47912">
    <property type="entry name" value="Wiscott-Aldrich syndrome protein, WASP, C-terminal domain"/>
    <property type="match status" value="1"/>
</dbReference>
<reference evidence="5" key="1">
    <citation type="journal article" date="2004" name="Nature">
        <title>Genome duplication in the teleost fish Tetraodon nigroviridis reveals the early vertebrate proto-karyotype.</title>
        <authorList>
            <person name="Jaillon O."/>
            <person name="Aury J.-M."/>
            <person name="Brunet F."/>
            <person name="Petit J.-L."/>
            <person name="Stange-Thomann N."/>
            <person name="Mauceli E."/>
            <person name="Bouneau L."/>
            <person name="Fischer C."/>
            <person name="Ozouf-Costaz C."/>
            <person name="Bernot A."/>
            <person name="Nicaud S."/>
            <person name="Jaffe D."/>
            <person name="Fisher S."/>
            <person name="Lutfalla G."/>
            <person name="Dossat C."/>
            <person name="Segurens B."/>
            <person name="Dasilva C."/>
            <person name="Salanoubat M."/>
            <person name="Levy M."/>
            <person name="Boudet N."/>
            <person name="Castellano S."/>
            <person name="Anthouard V."/>
            <person name="Jubin C."/>
            <person name="Castelli V."/>
            <person name="Katinka M."/>
            <person name="Vacherie B."/>
            <person name="Biemont C."/>
            <person name="Skalli Z."/>
            <person name="Cattolico L."/>
            <person name="Poulain J."/>
            <person name="De Berardinis V."/>
            <person name="Cruaud C."/>
            <person name="Duprat S."/>
            <person name="Brottier P."/>
            <person name="Coutanceau J.-P."/>
            <person name="Gouzy J."/>
            <person name="Parra G."/>
            <person name="Lardier G."/>
            <person name="Chapple C."/>
            <person name="McKernan K.J."/>
            <person name="McEwan P."/>
            <person name="Bosak S."/>
            <person name="Kellis M."/>
            <person name="Volff J.-N."/>
            <person name="Guigo R."/>
            <person name="Zody M.C."/>
            <person name="Mesirov J."/>
            <person name="Lindblad-Toh K."/>
            <person name="Birren B."/>
            <person name="Nusbaum C."/>
            <person name="Kahn D."/>
            <person name="Robinson-Rechavi M."/>
            <person name="Laudet V."/>
            <person name="Schachter V."/>
            <person name="Quetier F."/>
            <person name="Saurin W."/>
            <person name="Scarpelli C."/>
            <person name="Wincker P."/>
            <person name="Lander E.S."/>
            <person name="Weissenbach J."/>
            <person name="Roest Crollius H."/>
        </authorList>
    </citation>
    <scope>NUCLEOTIDE SEQUENCE [LARGE SCALE GENOMIC DNA]</scope>
</reference>
<feature type="non-terminal residue" evidence="5">
    <location>
        <position position="1"/>
    </location>
</feature>
<dbReference type="EMBL" id="CAAE01007556">
    <property type="protein sequence ID" value="CAF90452.1"/>
    <property type="molecule type" value="Genomic_DNA"/>
</dbReference>
<keyword evidence="3" id="KW-0597">Phosphoprotein</keyword>
<dbReference type="OrthoDB" id="8963340at2759"/>
<evidence type="ECO:0000256" key="1">
    <source>
        <dbReference type="ARBA" id="ARBA00004245"/>
    </source>
</evidence>